<dbReference type="NCBIfam" id="NF033633">
    <property type="entry name" value="SLATT_2"/>
    <property type="match status" value="1"/>
</dbReference>
<keyword evidence="5" id="KW-1185">Reference proteome</keyword>
<evidence type="ECO:0000313" key="5">
    <source>
        <dbReference type="Proteomes" id="UP000660745"/>
    </source>
</evidence>
<evidence type="ECO:0000256" key="2">
    <source>
        <dbReference type="SAM" id="Phobius"/>
    </source>
</evidence>
<feature type="transmembrane region" description="Helical" evidence="2">
    <location>
        <begin position="56"/>
        <end position="74"/>
    </location>
</feature>
<sequence length="193" mass="21721">MDRTSRNLVPAMLDGAHDGEPLQLATALFRHAERNALTTINWYLWKKTIKSRWSRFLRASAIVLAVAGGVTPLLHAASPGLIASGWGYVALALSAGCVLFDRYFGYTSSWMRYMRAQARLNRVLVTAQAQWTAAMIRCAHDGAPADVLMPIVQDLIRGTAETIEMETDEWARELTEQSEQLQRTTERDDRQRK</sequence>
<organism evidence="4 5">
    <name type="scientific">Nonomuraea glycinis</name>
    <dbReference type="NCBI Taxonomy" id="2047744"/>
    <lineage>
        <taxon>Bacteria</taxon>
        <taxon>Bacillati</taxon>
        <taxon>Actinomycetota</taxon>
        <taxon>Actinomycetes</taxon>
        <taxon>Streptosporangiales</taxon>
        <taxon>Streptosporangiaceae</taxon>
        <taxon>Nonomuraea</taxon>
    </lineage>
</organism>
<accession>A0A918ADN4</accession>
<keyword evidence="2" id="KW-0812">Transmembrane</keyword>
<feature type="transmembrane region" description="Helical" evidence="2">
    <location>
        <begin position="86"/>
        <end position="105"/>
    </location>
</feature>
<dbReference type="InterPro" id="IPR040688">
    <property type="entry name" value="SLATT_2"/>
</dbReference>
<gene>
    <name evidence="4" type="ORF">GCM10012278_84380</name>
</gene>
<evidence type="ECO:0000256" key="1">
    <source>
        <dbReference type="SAM" id="MobiDB-lite"/>
    </source>
</evidence>
<feature type="domain" description="SMODS and SLOG-associating 2TM effector" evidence="3">
    <location>
        <begin position="19"/>
        <end position="181"/>
    </location>
</feature>
<comment type="caution">
    <text evidence="4">The sequence shown here is derived from an EMBL/GenBank/DDBJ whole genome shotgun (WGS) entry which is preliminary data.</text>
</comment>
<reference evidence="4" key="1">
    <citation type="journal article" date="2014" name="Int. J. Syst. Evol. Microbiol.">
        <title>Complete genome sequence of Corynebacterium casei LMG S-19264T (=DSM 44701T), isolated from a smear-ripened cheese.</title>
        <authorList>
            <consortium name="US DOE Joint Genome Institute (JGI-PGF)"/>
            <person name="Walter F."/>
            <person name="Albersmeier A."/>
            <person name="Kalinowski J."/>
            <person name="Ruckert C."/>
        </authorList>
    </citation>
    <scope>NUCLEOTIDE SEQUENCE</scope>
    <source>
        <strain evidence="4">CGMCC 4.7430</strain>
    </source>
</reference>
<dbReference type="Proteomes" id="UP000660745">
    <property type="component" value="Unassembled WGS sequence"/>
</dbReference>
<keyword evidence="2" id="KW-0472">Membrane</keyword>
<dbReference type="Pfam" id="PF18183">
    <property type="entry name" value="SLATT_2"/>
    <property type="match status" value="1"/>
</dbReference>
<feature type="compositionally biased region" description="Basic and acidic residues" evidence="1">
    <location>
        <begin position="184"/>
        <end position="193"/>
    </location>
</feature>
<protein>
    <recommendedName>
        <fullName evidence="3">SMODS and SLOG-associating 2TM effector domain-containing protein</fullName>
    </recommendedName>
</protein>
<name>A0A918ADN4_9ACTN</name>
<dbReference type="EMBL" id="BMNK01000023">
    <property type="protein sequence ID" value="GGP17254.1"/>
    <property type="molecule type" value="Genomic_DNA"/>
</dbReference>
<evidence type="ECO:0000259" key="3">
    <source>
        <dbReference type="Pfam" id="PF18183"/>
    </source>
</evidence>
<feature type="region of interest" description="Disordered" evidence="1">
    <location>
        <begin position="173"/>
        <end position="193"/>
    </location>
</feature>
<dbReference type="RefSeq" id="WP_189144383.1">
    <property type="nucleotide sequence ID" value="NZ_BMNK01000023.1"/>
</dbReference>
<reference evidence="4" key="2">
    <citation type="submission" date="2020-09" db="EMBL/GenBank/DDBJ databases">
        <authorList>
            <person name="Sun Q."/>
            <person name="Zhou Y."/>
        </authorList>
    </citation>
    <scope>NUCLEOTIDE SEQUENCE</scope>
    <source>
        <strain evidence="4">CGMCC 4.7430</strain>
    </source>
</reference>
<proteinExistence type="predicted"/>
<dbReference type="AlphaFoldDB" id="A0A918ADN4"/>
<evidence type="ECO:0000313" key="4">
    <source>
        <dbReference type="EMBL" id="GGP17254.1"/>
    </source>
</evidence>
<keyword evidence="2" id="KW-1133">Transmembrane helix</keyword>